<accession>A0A1C3L4P9</accession>
<dbReference type="InterPro" id="IPR015720">
    <property type="entry name" value="Emp24-like"/>
</dbReference>
<organism evidence="11 12">
    <name type="scientific">Plasmodium ovale</name>
    <name type="common">malaria parasite P. ovale</name>
    <dbReference type="NCBI Taxonomy" id="36330"/>
    <lineage>
        <taxon>Eukaryota</taxon>
        <taxon>Sar</taxon>
        <taxon>Alveolata</taxon>
        <taxon>Apicomplexa</taxon>
        <taxon>Aconoidasida</taxon>
        <taxon>Haemosporida</taxon>
        <taxon>Plasmodiidae</taxon>
        <taxon>Plasmodium</taxon>
        <taxon>Plasmodium (Plasmodium)</taxon>
    </lineage>
</organism>
<dbReference type="PANTHER" id="PTHR22811">
    <property type="entry name" value="TRANSMEMBRANE EMP24 DOMAIN-CONTAINING PROTEIN"/>
    <property type="match status" value="1"/>
</dbReference>
<evidence type="ECO:0000259" key="10">
    <source>
        <dbReference type="PROSITE" id="PS50866"/>
    </source>
</evidence>
<evidence type="ECO:0000313" key="12">
    <source>
        <dbReference type="Proteomes" id="UP000243200"/>
    </source>
</evidence>
<feature type="chain" id="PRO_5008678336" evidence="9">
    <location>
        <begin position="24"/>
        <end position="205"/>
    </location>
</feature>
<protein>
    <submittedName>
        <fullName evidence="11">Cop-coated vesicle membrane protein p24, putative</fullName>
    </submittedName>
</protein>
<feature type="domain" description="GOLD" evidence="10">
    <location>
        <begin position="33"/>
        <end position="114"/>
    </location>
</feature>
<dbReference type="VEuPathDB" id="PlasmoDB:POWCR01_140017100"/>
<gene>
    <name evidence="11" type="primary">PowCR01_140017100</name>
    <name evidence="11" type="ORF">POWCR01_140017100</name>
</gene>
<dbReference type="InterPro" id="IPR009038">
    <property type="entry name" value="GOLD_dom"/>
</dbReference>
<comment type="similarity">
    <text evidence="2 7">Belongs to the EMP24/GP25L family.</text>
</comment>
<reference evidence="11 12" key="1">
    <citation type="submission" date="2016-06" db="EMBL/GenBank/DDBJ databases">
        <authorList>
            <consortium name="Pathogen Informatics"/>
        </authorList>
    </citation>
    <scope>NUCLEOTIDE SEQUENCE [LARGE SCALE GENOMIC DNA]</scope>
    <source>
        <strain evidence="11">PowCR01</strain>
    </source>
</reference>
<proteinExistence type="inferred from homology"/>
<dbReference type="VEuPathDB" id="PlasmoDB:PocGH01_14022600"/>
<dbReference type="GO" id="GO:0016020">
    <property type="term" value="C:membrane"/>
    <property type="evidence" value="ECO:0007669"/>
    <property type="project" value="UniProtKB-SubCell"/>
</dbReference>
<keyword evidence="3 7" id="KW-0812">Transmembrane</keyword>
<evidence type="ECO:0000256" key="5">
    <source>
        <dbReference type="ARBA" id="ARBA00022989"/>
    </source>
</evidence>
<evidence type="ECO:0000256" key="8">
    <source>
        <dbReference type="SAM" id="Phobius"/>
    </source>
</evidence>
<dbReference type="Proteomes" id="UP000243200">
    <property type="component" value="Chromosome 14"/>
</dbReference>
<evidence type="ECO:0000256" key="1">
    <source>
        <dbReference type="ARBA" id="ARBA00004479"/>
    </source>
</evidence>
<evidence type="ECO:0000256" key="6">
    <source>
        <dbReference type="ARBA" id="ARBA00023136"/>
    </source>
</evidence>
<dbReference type="PROSITE" id="PS50866">
    <property type="entry name" value="GOLD"/>
    <property type="match status" value="1"/>
</dbReference>
<dbReference type="OrthoDB" id="62956at2759"/>
<evidence type="ECO:0000256" key="7">
    <source>
        <dbReference type="RuleBase" id="RU003827"/>
    </source>
</evidence>
<comment type="subcellular location">
    <subcellularLocation>
        <location evidence="1 7">Membrane</location>
        <topology evidence="1 7">Single-pass type I membrane protein</topology>
    </subcellularLocation>
</comment>
<keyword evidence="4 9" id="KW-0732">Signal</keyword>
<feature type="transmembrane region" description="Helical" evidence="8">
    <location>
        <begin position="173"/>
        <end position="195"/>
    </location>
</feature>
<evidence type="ECO:0000256" key="3">
    <source>
        <dbReference type="ARBA" id="ARBA00022692"/>
    </source>
</evidence>
<dbReference type="AlphaFoldDB" id="A0A1C3L4P9"/>
<feature type="signal peptide" evidence="9">
    <location>
        <begin position="1"/>
        <end position="23"/>
    </location>
</feature>
<sequence length="205" mass="23930">MTFLKIITFALISLVLLFYTAQCTHLIIAPLERDCFHFKVDKNNVIVGSYDIINKNASCVISVINRYDKKRESIFKSEKTQDQFEIKAGKPGVYSLCYENKKNVELTLMFTLRVKESHSTADSEFSTIDDVQKISNKASALYDQFLDLFDEQERMMETADLYKQFNEKMNSKLVLWSEIEIILLILLTLVHIYYIKSFFEIKTIV</sequence>
<evidence type="ECO:0000256" key="4">
    <source>
        <dbReference type="ARBA" id="ARBA00022729"/>
    </source>
</evidence>
<name>A0A1C3L4P9_PLAOA</name>
<dbReference type="EMBL" id="LT594518">
    <property type="protein sequence ID" value="SBT82309.1"/>
    <property type="molecule type" value="Genomic_DNA"/>
</dbReference>
<evidence type="ECO:0000313" key="11">
    <source>
        <dbReference type="EMBL" id="SBT82309.1"/>
    </source>
</evidence>
<keyword evidence="6 8" id="KW-0472">Membrane</keyword>
<dbReference type="SMART" id="SM01190">
    <property type="entry name" value="EMP24_GP25L"/>
    <property type="match status" value="1"/>
</dbReference>
<evidence type="ECO:0000256" key="9">
    <source>
        <dbReference type="SAM" id="SignalP"/>
    </source>
</evidence>
<evidence type="ECO:0000256" key="2">
    <source>
        <dbReference type="ARBA" id="ARBA00007104"/>
    </source>
</evidence>
<keyword evidence="5 8" id="KW-1133">Transmembrane helix</keyword>
<dbReference type="Pfam" id="PF01105">
    <property type="entry name" value="EMP24_GP25L"/>
    <property type="match status" value="1"/>
</dbReference>